<comment type="similarity">
    <text evidence="6">In the C-terminal section; belongs to the GTP cyclohydrolase II family.</text>
</comment>
<dbReference type="UniPathway" id="UPA00275">
    <property type="reaction ID" value="UER00399"/>
</dbReference>
<dbReference type="InterPro" id="IPR000422">
    <property type="entry name" value="DHBP_synthase_RibB"/>
</dbReference>
<evidence type="ECO:0000256" key="2">
    <source>
        <dbReference type="ARBA" id="ARBA00001936"/>
    </source>
</evidence>
<evidence type="ECO:0000256" key="13">
    <source>
        <dbReference type="ARBA" id="ARBA00023239"/>
    </source>
</evidence>
<dbReference type="Gene3D" id="3.90.870.10">
    <property type="entry name" value="DHBP synthase"/>
    <property type="match status" value="1"/>
</dbReference>
<organism evidence="16 17">
    <name type="scientific">Legionella maceachernii</name>
    <dbReference type="NCBI Taxonomy" id="466"/>
    <lineage>
        <taxon>Bacteria</taxon>
        <taxon>Pseudomonadati</taxon>
        <taxon>Pseudomonadota</taxon>
        <taxon>Gammaproteobacteria</taxon>
        <taxon>Legionellales</taxon>
        <taxon>Legionellaceae</taxon>
        <taxon>Legionella</taxon>
    </lineage>
</organism>
<feature type="binding site" evidence="14">
    <location>
        <position position="41"/>
    </location>
    <ligand>
        <name>D-ribulose 5-phosphate</name>
        <dbReference type="ChEBI" id="CHEBI:58121"/>
    </ligand>
</feature>
<sequence>MSQLTVFGKTYRDRVDAACSAIAAGKGIILVDDEDRENEGDLIFSAEKVSTSNINQMIQDCSGIICLCLTKQKADSLSLTPMVKHNSSRYQTAFTTSIEAKHGVTTGVSAQDRWQTIHVAIQENATPFDLTQPGHIFPLIACDNGVLERRGHTEGSIDMMRLAGLNHSAVLCELMNTDGTMKKLTQLIQYAIDHQLTILSIEDIYQYRMQFCR</sequence>
<evidence type="ECO:0000256" key="5">
    <source>
        <dbReference type="ARBA" id="ARBA00005520"/>
    </source>
</evidence>
<gene>
    <name evidence="16" type="primary">ribA_1</name>
    <name evidence="14" type="synonym">ribB</name>
    <name evidence="16" type="ORF">Lmac_2049</name>
</gene>
<dbReference type="FunFam" id="3.90.870.10:FF:000001">
    <property type="entry name" value="Riboflavin biosynthesis protein RibBA"/>
    <property type="match status" value="1"/>
</dbReference>
<dbReference type="AlphaFoldDB" id="A0A0W0VYE5"/>
<dbReference type="Pfam" id="PF00926">
    <property type="entry name" value="DHBP_synthase"/>
    <property type="match status" value="1"/>
</dbReference>
<dbReference type="OrthoDB" id="9793111at2"/>
<comment type="pathway">
    <text evidence="4 14 15">Cofactor biosynthesis; riboflavin biosynthesis; 2-hydroxy-3-oxobutyl phosphate from D-ribulose 5-phosphate: step 1/1.</text>
</comment>
<evidence type="ECO:0000256" key="7">
    <source>
        <dbReference type="ARBA" id="ARBA00012153"/>
    </source>
</evidence>
<comment type="subunit">
    <text evidence="14 15">Homodimer.</text>
</comment>
<dbReference type="PANTHER" id="PTHR21327">
    <property type="entry name" value="GTP CYCLOHYDROLASE II-RELATED"/>
    <property type="match status" value="1"/>
</dbReference>
<keyword evidence="10 14" id="KW-0479">Metal-binding</keyword>
<dbReference type="Proteomes" id="UP000054908">
    <property type="component" value="Unassembled WGS sequence"/>
</dbReference>
<reference evidence="16 17" key="1">
    <citation type="submission" date="2015-11" db="EMBL/GenBank/DDBJ databases">
        <title>Genomic analysis of 38 Legionella species identifies large and diverse effector repertoires.</title>
        <authorList>
            <person name="Burstein D."/>
            <person name="Amaro F."/>
            <person name="Zusman T."/>
            <person name="Lifshitz Z."/>
            <person name="Cohen O."/>
            <person name="Gilbert J.A."/>
            <person name="Pupko T."/>
            <person name="Shuman H.A."/>
            <person name="Segal G."/>
        </authorList>
    </citation>
    <scope>NUCLEOTIDE SEQUENCE [LARGE SCALE GENOMIC DNA]</scope>
    <source>
        <strain evidence="16 17">PX-1-G2-E2</strain>
    </source>
</reference>
<dbReference type="PANTHER" id="PTHR21327:SF38">
    <property type="entry name" value="3,4-DIHYDROXY-2-BUTANONE 4-PHOSPHATE SYNTHASE"/>
    <property type="match status" value="1"/>
</dbReference>
<dbReference type="HAMAP" id="MF_00180">
    <property type="entry name" value="RibB"/>
    <property type="match status" value="1"/>
</dbReference>
<dbReference type="GO" id="GO:0000287">
    <property type="term" value="F:magnesium ion binding"/>
    <property type="evidence" value="ECO:0007669"/>
    <property type="project" value="UniProtKB-UniRule"/>
</dbReference>
<accession>A0A0W0VYE5</accession>
<feature type="binding site" evidence="14">
    <location>
        <begin position="149"/>
        <end position="153"/>
    </location>
    <ligand>
        <name>D-ribulose 5-phosphate</name>
        <dbReference type="ChEBI" id="CHEBI:58121"/>
    </ligand>
</feature>
<dbReference type="GO" id="GO:0005829">
    <property type="term" value="C:cytosol"/>
    <property type="evidence" value="ECO:0007669"/>
    <property type="project" value="TreeGrafter"/>
</dbReference>
<keyword evidence="9 14" id="KW-0686">Riboflavin biosynthesis</keyword>
<evidence type="ECO:0000256" key="10">
    <source>
        <dbReference type="ARBA" id="ARBA00022723"/>
    </source>
</evidence>
<dbReference type="InterPro" id="IPR017945">
    <property type="entry name" value="DHBP_synth_RibB-like_a/b_dom"/>
</dbReference>
<comment type="cofactor">
    <cofactor evidence="2">
        <name>Mn(2+)</name>
        <dbReference type="ChEBI" id="CHEBI:29035"/>
    </cofactor>
</comment>
<evidence type="ECO:0000313" key="17">
    <source>
        <dbReference type="Proteomes" id="UP000054908"/>
    </source>
</evidence>
<feature type="binding site" evidence="14">
    <location>
        <begin position="36"/>
        <end position="37"/>
    </location>
    <ligand>
        <name>D-ribulose 5-phosphate</name>
        <dbReference type="ChEBI" id="CHEBI:58121"/>
    </ligand>
</feature>
<dbReference type="STRING" id="466.Lmac_2049"/>
<comment type="catalytic activity">
    <reaction evidence="1 14 15">
        <text>D-ribulose 5-phosphate = (2S)-2-hydroxy-3-oxobutyl phosphate + formate + H(+)</text>
        <dbReference type="Rhea" id="RHEA:18457"/>
        <dbReference type="ChEBI" id="CHEBI:15378"/>
        <dbReference type="ChEBI" id="CHEBI:15740"/>
        <dbReference type="ChEBI" id="CHEBI:58121"/>
        <dbReference type="ChEBI" id="CHEBI:58830"/>
        <dbReference type="EC" id="4.1.99.12"/>
    </reaction>
</comment>
<name>A0A0W0VYE5_9GAMM</name>
<dbReference type="SUPFAM" id="SSF55821">
    <property type="entry name" value="YrdC/RibB"/>
    <property type="match status" value="1"/>
</dbReference>
<protein>
    <recommendedName>
        <fullName evidence="8 14">3,4-dihydroxy-2-butanone 4-phosphate synthase</fullName>
        <shortName evidence="14 15">DHBP synthase</shortName>
        <ecNumber evidence="7 14">4.1.99.12</ecNumber>
    </recommendedName>
</protein>
<evidence type="ECO:0000256" key="11">
    <source>
        <dbReference type="ARBA" id="ARBA00022842"/>
    </source>
</evidence>
<dbReference type="PATRIC" id="fig|466.6.peg.2171"/>
<comment type="function">
    <text evidence="3 14 15">Catalyzes the conversion of D-ribulose 5-phosphate to formate and 3,4-dihydroxy-2-butanone 4-phosphate.</text>
</comment>
<evidence type="ECO:0000256" key="14">
    <source>
        <dbReference type="HAMAP-Rule" id="MF_00180"/>
    </source>
</evidence>
<feature type="site" description="Essential for catalytic activity" evidence="14">
    <location>
        <position position="135"/>
    </location>
</feature>
<evidence type="ECO:0000256" key="4">
    <source>
        <dbReference type="ARBA" id="ARBA00004904"/>
    </source>
</evidence>
<dbReference type="NCBIfam" id="TIGR00506">
    <property type="entry name" value="ribB"/>
    <property type="match status" value="1"/>
</dbReference>
<keyword evidence="12 14" id="KW-0464">Manganese</keyword>
<feature type="binding site" evidence="14">
    <location>
        <position position="37"/>
    </location>
    <ligand>
        <name>Mg(2+)</name>
        <dbReference type="ChEBI" id="CHEBI:18420"/>
        <label>2</label>
    </ligand>
</feature>
<dbReference type="GO" id="GO:0009231">
    <property type="term" value="P:riboflavin biosynthetic process"/>
    <property type="evidence" value="ECO:0007669"/>
    <property type="project" value="UniProtKB-UniRule"/>
</dbReference>
<evidence type="ECO:0000256" key="1">
    <source>
        <dbReference type="ARBA" id="ARBA00000141"/>
    </source>
</evidence>
<evidence type="ECO:0000256" key="15">
    <source>
        <dbReference type="RuleBase" id="RU003843"/>
    </source>
</evidence>
<evidence type="ECO:0000256" key="8">
    <source>
        <dbReference type="ARBA" id="ARBA00018836"/>
    </source>
</evidence>
<comment type="similarity">
    <text evidence="5">In the N-terminal section; belongs to the DHBP synthase family.</text>
</comment>
<dbReference type="EMBL" id="LNYL01000045">
    <property type="protein sequence ID" value="KTD25071.1"/>
    <property type="molecule type" value="Genomic_DNA"/>
</dbReference>
<dbReference type="GO" id="GO:0030145">
    <property type="term" value="F:manganese ion binding"/>
    <property type="evidence" value="ECO:0007669"/>
    <property type="project" value="UniProtKB-UniRule"/>
</dbReference>
<evidence type="ECO:0000256" key="3">
    <source>
        <dbReference type="ARBA" id="ARBA00002284"/>
    </source>
</evidence>
<feature type="site" description="Essential for catalytic activity" evidence="14">
    <location>
        <position position="173"/>
    </location>
</feature>
<comment type="caution">
    <text evidence="16">The sequence shown here is derived from an EMBL/GenBank/DDBJ whole genome shotgun (WGS) entry which is preliminary data.</text>
</comment>
<proteinExistence type="inferred from homology"/>
<evidence type="ECO:0000256" key="6">
    <source>
        <dbReference type="ARBA" id="ARBA00008976"/>
    </source>
</evidence>
<dbReference type="EC" id="4.1.99.12" evidence="7 14"/>
<evidence type="ECO:0000256" key="12">
    <source>
        <dbReference type="ARBA" id="ARBA00023211"/>
    </source>
</evidence>
<comment type="similarity">
    <text evidence="14 15">Belongs to the DHBP synthase family.</text>
</comment>
<feature type="binding site" evidence="14">
    <location>
        <position position="37"/>
    </location>
    <ligand>
        <name>Mg(2+)</name>
        <dbReference type="ChEBI" id="CHEBI:18420"/>
        <label>1</label>
    </ligand>
</feature>
<dbReference type="GO" id="GO:0008686">
    <property type="term" value="F:3,4-dihydroxy-2-butanone-4-phosphate synthase activity"/>
    <property type="evidence" value="ECO:0007669"/>
    <property type="project" value="UniProtKB-UniRule"/>
</dbReference>
<keyword evidence="17" id="KW-1185">Reference proteome</keyword>
<evidence type="ECO:0000313" key="16">
    <source>
        <dbReference type="EMBL" id="KTD25071.1"/>
    </source>
</evidence>
<dbReference type="RefSeq" id="WP_058452801.1">
    <property type="nucleotide sequence ID" value="NZ_CAAAIB010000013.1"/>
</dbReference>
<keyword evidence="11 14" id="KW-0460">Magnesium</keyword>
<evidence type="ECO:0000256" key="9">
    <source>
        <dbReference type="ARBA" id="ARBA00022619"/>
    </source>
</evidence>
<comment type="cofactor">
    <cofactor evidence="14 15">
        <name>Mg(2+)</name>
        <dbReference type="ChEBI" id="CHEBI:18420"/>
    </cofactor>
    <cofactor evidence="14 15">
        <name>Mn(2+)</name>
        <dbReference type="ChEBI" id="CHEBI:29035"/>
    </cofactor>
    <text evidence="14 15">Binds 2 divalent metal cations per subunit. Magnesium or manganese.</text>
</comment>
<feature type="binding site" evidence="14">
    <location>
        <position position="152"/>
    </location>
    <ligand>
        <name>Mg(2+)</name>
        <dbReference type="ChEBI" id="CHEBI:18420"/>
        <label>2</label>
    </ligand>
</feature>
<keyword evidence="13 14" id="KW-0456">Lyase</keyword>